<keyword evidence="2" id="KW-1185">Reference proteome</keyword>
<name>A0A812JGT5_9DINO</name>
<proteinExistence type="predicted"/>
<accession>A0A812JGT5</accession>
<dbReference type="EMBL" id="CAJNDS010000406">
    <property type="protein sequence ID" value="CAE7203104.1"/>
    <property type="molecule type" value="Genomic_DNA"/>
</dbReference>
<organism evidence="1 2">
    <name type="scientific">Symbiodinium natans</name>
    <dbReference type="NCBI Taxonomy" id="878477"/>
    <lineage>
        <taxon>Eukaryota</taxon>
        <taxon>Sar</taxon>
        <taxon>Alveolata</taxon>
        <taxon>Dinophyceae</taxon>
        <taxon>Suessiales</taxon>
        <taxon>Symbiodiniaceae</taxon>
        <taxon>Symbiodinium</taxon>
    </lineage>
</organism>
<dbReference type="Proteomes" id="UP000604046">
    <property type="component" value="Unassembled WGS sequence"/>
</dbReference>
<dbReference type="AlphaFoldDB" id="A0A812JGT5"/>
<protein>
    <submittedName>
        <fullName evidence="1">Uncharacterized protein</fullName>
    </submittedName>
</protein>
<sequence length="149" mass="16643">MALPDLEVWQLALFQAPVAQREGLKHLRASAGEAPRRAMLMALPGIDYLEGHDIDERMMKFLPKMCKKMEAYAGLQSKDEAPDKTVYKLNAHVRAFEKAVKNNDKAAALEAFKSYQNDMPRGLARFDIHDPMTFEGPKDVNVPKAAAAT</sequence>
<reference evidence="1" key="1">
    <citation type="submission" date="2021-02" db="EMBL/GenBank/DDBJ databases">
        <authorList>
            <person name="Dougan E. K."/>
            <person name="Rhodes N."/>
            <person name="Thang M."/>
            <person name="Chan C."/>
        </authorList>
    </citation>
    <scope>NUCLEOTIDE SEQUENCE</scope>
</reference>
<evidence type="ECO:0000313" key="1">
    <source>
        <dbReference type="EMBL" id="CAE7203104.1"/>
    </source>
</evidence>
<comment type="caution">
    <text evidence="1">The sequence shown here is derived from an EMBL/GenBank/DDBJ whole genome shotgun (WGS) entry which is preliminary data.</text>
</comment>
<gene>
    <name evidence="1" type="ORF">SNAT2548_LOCUS6185</name>
</gene>
<dbReference type="OrthoDB" id="408063at2759"/>
<evidence type="ECO:0000313" key="2">
    <source>
        <dbReference type="Proteomes" id="UP000604046"/>
    </source>
</evidence>